<keyword evidence="5 12" id="KW-0812">Transmembrane</keyword>
<evidence type="ECO:0000256" key="9">
    <source>
        <dbReference type="ARBA" id="ARBA00022989"/>
    </source>
</evidence>
<organism evidence="14 15">
    <name type="scientific">Candidatus Spyradenecus faecavium</name>
    <dbReference type="NCBI Taxonomy" id="2840947"/>
    <lineage>
        <taxon>Bacteria</taxon>
        <taxon>Pseudomonadati</taxon>
        <taxon>Lentisphaerota</taxon>
        <taxon>Lentisphaeria</taxon>
        <taxon>Lentisphaerales</taxon>
        <taxon>Lentisphaeraceae</taxon>
        <taxon>Lentisphaeraceae incertae sedis</taxon>
        <taxon>Candidatus Spyradenecus</taxon>
    </lineage>
</organism>
<reference evidence="14" key="1">
    <citation type="submission" date="2020-10" db="EMBL/GenBank/DDBJ databases">
        <authorList>
            <person name="Gilroy R."/>
        </authorList>
    </citation>
    <scope>NUCLEOTIDE SEQUENCE</scope>
    <source>
        <strain evidence="14">35461</strain>
    </source>
</reference>
<dbReference type="PANTHER" id="PTHR39188:SF3">
    <property type="entry name" value="STAGE IV SPORULATION PROTEIN FB"/>
    <property type="match status" value="1"/>
</dbReference>
<keyword evidence="7" id="KW-0378">Hydrolase</keyword>
<protein>
    <submittedName>
        <fullName evidence="14">M50 family metallopeptidase</fullName>
    </submittedName>
</protein>
<dbReference type="GO" id="GO:0016020">
    <property type="term" value="C:membrane"/>
    <property type="evidence" value="ECO:0007669"/>
    <property type="project" value="UniProtKB-SubCell"/>
</dbReference>
<dbReference type="GO" id="GO:0008237">
    <property type="term" value="F:metallopeptidase activity"/>
    <property type="evidence" value="ECO:0007669"/>
    <property type="project" value="UniProtKB-KW"/>
</dbReference>
<dbReference type="AlphaFoldDB" id="A0A9D1NLJ1"/>
<reference evidence="14" key="2">
    <citation type="journal article" date="2021" name="PeerJ">
        <title>Extensive microbial diversity within the chicken gut microbiome revealed by metagenomics and culture.</title>
        <authorList>
            <person name="Gilroy R."/>
            <person name="Ravi A."/>
            <person name="Getino M."/>
            <person name="Pursley I."/>
            <person name="Horton D.L."/>
            <person name="Alikhan N.F."/>
            <person name="Baker D."/>
            <person name="Gharbi K."/>
            <person name="Hall N."/>
            <person name="Watson M."/>
            <person name="Adriaenssens E.M."/>
            <person name="Foster-Nyarko E."/>
            <person name="Jarju S."/>
            <person name="Secka A."/>
            <person name="Antonio M."/>
            <person name="Oren A."/>
            <person name="Chaudhuri R.R."/>
            <person name="La Ragione R."/>
            <person name="Hildebrand F."/>
            <person name="Pallen M.J."/>
        </authorList>
    </citation>
    <scope>NUCLEOTIDE SEQUENCE</scope>
    <source>
        <strain evidence="14">35461</strain>
    </source>
</reference>
<evidence type="ECO:0000256" key="3">
    <source>
        <dbReference type="ARBA" id="ARBA00007931"/>
    </source>
</evidence>
<dbReference type="PANTHER" id="PTHR39188">
    <property type="entry name" value="MEMBRANE-ASSOCIATED ZINC METALLOPROTEASE M50B"/>
    <property type="match status" value="1"/>
</dbReference>
<evidence type="ECO:0000256" key="4">
    <source>
        <dbReference type="ARBA" id="ARBA00022670"/>
    </source>
</evidence>
<feature type="domain" description="Peptidase M50" evidence="13">
    <location>
        <begin position="130"/>
        <end position="193"/>
    </location>
</feature>
<dbReference type="Pfam" id="PF02163">
    <property type="entry name" value="Peptidase_M50"/>
    <property type="match status" value="2"/>
</dbReference>
<evidence type="ECO:0000256" key="1">
    <source>
        <dbReference type="ARBA" id="ARBA00001947"/>
    </source>
</evidence>
<accession>A0A9D1NLJ1</accession>
<feature type="domain" description="Peptidase M50" evidence="13">
    <location>
        <begin position="41"/>
        <end position="115"/>
    </location>
</feature>
<evidence type="ECO:0000256" key="11">
    <source>
        <dbReference type="ARBA" id="ARBA00023136"/>
    </source>
</evidence>
<dbReference type="Proteomes" id="UP000886845">
    <property type="component" value="Unassembled WGS sequence"/>
</dbReference>
<evidence type="ECO:0000256" key="6">
    <source>
        <dbReference type="ARBA" id="ARBA00022723"/>
    </source>
</evidence>
<evidence type="ECO:0000256" key="12">
    <source>
        <dbReference type="SAM" id="Phobius"/>
    </source>
</evidence>
<evidence type="ECO:0000256" key="7">
    <source>
        <dbReference type="ARBA" id="ARBA00022801"/>
    </source>
</evidence>
<sequence length="262" mass="28045">MRTRWTLFEVMGIPVRADLSVLVLAAYVLFMSGSLAVGLFLAVALAVSILLHELAHSAVAIAFGGQVRDITLQLLGGCAAITRMPPKPSHEVLMAAAGPICSFALAAACMTAARLFPSQYVVGQLGPYALTQEGPNEWLMLAGGLNLGLALFNLVPAFPMDGGRILRAGLQCLGRSKTAATEVAVRVGQGFAILWAAICVLDFAGVRFAAPEGWPWALQLIFDIVFGGGGILLLLIAYMIWVSGKRELDYVRWEETYHGGWR</sequence>
<evidence type="ECO:0000256" key="10">
    <source>
        <dbReference type="ARBA" id="ARBA00023049"/>
    </source>
</evidence>
<dbReference type="GO" id="GO:0046872">
    <property type="term" value="F:metal ion binding"/>
    <property type="evidence" value="ECO:0007669"/>
    <property type="project" value="UniProtKB-KW"/>
</dbReference>
<keyword evidence="11 12" id="KW-0472">Membrane</keyword>
<keyword evidence="10" id="KW-0482">Metalloprotease</keyword>
<feature type="transmembrane region" description="Helical" evidence="12">
    <location>
        <begin position="191"/>
        <end position="210"/>
    </location>
</feature>
<gene>
    <name evidence="14" type="ORF">IAC79_00540</name>
</gene>
<comment type="similarity">
    <text evidence="3">Belongs to the peptidase M50B family.</text>
</comment>
<proteinExistence type="inferred from homology"/>
<evidence type="ECO:0000259" key="13">
    <source>
        <dbReference type="Pfam" id="PF02163"/>
    </source>
</evidence>
<evidence type="ECO:0000313" key="15">
    <source>
        <dbReference type="Proteomes" id="UP000886845"/>
    </source>
</evidence>
<keyword evidence="8" id="KW-0862">Zinc</keyword>
<keyword evidence="6" id="KW-0479">Metal-binding</keyword>
<comment type="cofactor">
    <cofactor evidence="1">
        <name>Zn(2+)</name>
        <dbReference type="ChEBI" id="CHEBI:29105"/>
    </cofactor>
</comment>
<dbReference type="GO" id="GO:0006508">
    <property type="term" value="P:proteolysis"/>
    <property type="evidence" value="ECO:0007669"/>
    <property type="project" value="UniProtKB-KW"/>
</dbReference>
<keyword evidence="9 12" id="KW-1133">Transmembrane helix</keyword>
<evidence type="ECO:0000256" key="8">
    <source>
        <dbReference type="ARBA" id="ARBA00022833"/>
    </source>
</evidence>
<dbReference type="InterPro" id="IPR008915">
    <property type="entry name" value="Peptidase_M50"/>
</dbReference>
<comment type="caution">
    <text evidence="14">The sequence shown here is derived from an EMBL/GenBank/DDBJ whole genome shotgun (WGS) entry which is preliminary data.</text>
</comment>
<name>A0A9D1NLJ1_9BACT</name>
<feature type="transmembrane region" description="Helical" evidence="12">
    <location>
        <begin position="21"/>
        <end position="51"/>
    </location>
</feature>
<evidence type="ECO:0000313" key="14">
    <source>
        <dbReference type="EMBL" id="HIV08588.1"/>
    </source>
</evidence>
<feature type="transmembrane region" description="Helical" evidence="12">
    <location>
        <begin position="216"/>
        <end position="242"/>
    </location>
</feature>
<feature type="transmembrane region" description="Helical" evidence="12">
    <location>
        <begin position="93"/>
        <end position="116"/>
    </location>
</feature>
<comment type="subcellular location">
    <subcellularLocation>
        <location evidence="2">Membrane</location>
        <topology evidence="2">Multi-pass membrane protein</topology>
    </subcellularLocation>
</comment>
<dbReference type="EMBL" id="DVOR01000018">
    <property type="protein sequence ID" value="HIV08588.1"/>
    <property type="molecule type" value="Genomic_DNA"/>
</dbReference>
<keyword evidence="4" id="KW-0645">Protease</keyword>
<evidence type="ECO:0000256" key="2">
    <source>
        <dbReference type="ARBA" id="ARBA00004141"/>
    </source>
</evidence>
<evidence type="ECO:0000256" key="5">
    <source>
        <dbReference type="ARBA" id="ARBA00022692"/>
    </source>
</evidence>